<dbReference type="EMBL" id="RJKX01000011">
    <property type="protein sequence ID" value="ROQ01149.1"/>
    <property type="molecule type" value="Genomic_DNA"/>
</dbReference>
<dbReference type="Proteomes" id="UP000278222">
    <property type="component" value="Unassembled WGS sequence"/>
</dbReference>
<proteinExistence type="predicted"/>
<dbReference type="RefSeq" id="WP_170216280.1">
    <property type="nucleotide sequence ID" value="NZ_AP019700.1"/>
</dbReference>
<keyword evidence="2" id="KW-1185">Reference proteome</keyword>
<dbReference type="AlphaFoldDB" id="A0A3N1MCY3"/>
<protein>
    <recommendedName>
        <fullName evidence="3">Phage integrase family protein</fullName>
    </recommendedName>
</protein>
<reference evidence="1 2" key="1">
    <citation type="submission" date="2018-11" db="EMBL/GenBank/DDBJ databases">
        <title>Genomic Encyclopedia of Type Strains, Phase IV (KMG-IV): sequencing the most valuable type-strain genomes for metagenomic binning, comparative biology and taxonomic classification.</title>
        <authorList>
            <person name="Goeker M."/>
        </authorList>
    </citation>
    <scope>NUCLEOTIDE SEQUENCE [LARGE SCALE GENOMIC DNA]</scope>
    <source>
        <strain evidence="1 2">DSM 5900</strain>
    </source>
</reference>
<sequence>MDLGTVLADLGFDSATIAAFLGQRSTAVAEYYSRDAKCKLSVQKAVTAWEQKTG</sequence>
<comment type="caution">
    <text evidence="1">The sequence shown here is derived from an EMBL/GenBank/DDBJ whole genome shotgun (WGS) entry which is preliminary data.</text>
</comment>
<evidence type="ECO:0000313" key="1">
    <source>
        <dbReference type="EMBL" id="ROQ01149.1"/>
    </source>
</evidence>
<evidence type="ECO:0000313" key="2">
    <source>
        <dbReference type="Proteomes" id="UP000278222"/>
    </source>
</evidence>
<accession>A0A3N1MCY3</accession>
<name>A0A3N1MCY3_9PROT</name>
<gene>
    <name evidence="1" type="ORF">EDC65_0326</name>
</gene>
<organism evidence="1 2">
    <name type="scientific">Stella humosa</name>
    <dbReference type="NCBI Taxonomy" id="94"/>
    <lineage>
        <taxon>Bacteria</taxon>
        <taxon>Pseudomonadati</taxon>
        <taxon>Pseudomonadota</taxon>
        <taxon>Alphaproteobacteria</taxon>
        <taxon>Rhodospirillales</taxon>
        <taxon>Stellaceae</taxon>
        <taxon>Stella</taxon>
    </lineage>
</organism>
<evidence type="ECO:0008006" key="3">
    <source>
        <dbReference type="Google" id="ProtNLM"/>
    </source>
</evidence>